<name>E9HZG0_DAPPU</name>
<feature type="region of interest" description="Disordered" evidence="1">
    <location>
        <begin position="125"/>
        <end position="177"/>
    </location>
</feature>
<organism evidence="2 3">
    <name type="scientific">Daphnia pulex</name>
    <name type="common">Water flea</name>
    <dbReference type="NCBI Taxonomy" id="6669"/>
    <lineage>
        <taxon>Eukaryota</taxon>
        <taxon>Metazoa</taxon>
        <taxon>Ecdysozoa</taxon>
        <taxon>Arthropoda</taxon>
        <taxon>Crustacea</taxon>
        <taxon>Branchiopoda</taxon>
        <taxon>Diplostraca</taxon>
        <taxon>Cladocera</taxon>
        <taxon>Anomopoda</taxon>
        <taxon>Daphniidae</taxon>
        <taxon>Daphnia</taxon>
    </lineage>
</organism>
<proteinExistence type="predicted"/>
<dbReference type="InParanoid" id="E9HZG0"/>
<dbReference type="AlphaFoldDB" id="E9HZG0"/>
<evidence type="ECO:0000313" key="2">
    <source>
        <dbReference type="EMBL" id="EFX62870.1"/>
    </source>
</evidence>
<protein>
    <submittedName>
        <fullName evidence="2">Uncharacterized protein</fullName>
    </submittedName>
</protein>
<dbReference type="KEGG" id="dpx:DAPPUDRAFT_336297"/>
<dbReference type="HOGENOM" id="CLU_085173_0_0_1"/>
<dbReference type="Proteomes" id="UP000000305">
    <property type="component" value="Unassembled WGS sequence"/>
</dbReference>
<evidence type="ECO:0000313" key="3">
    <source>
        <dbReference type="Proteomes" id="UP000000305"/>
    </source>
</evidence>
<feature type="compositionally biased region" description="Basic and acidic residues" evidence="1">
    <location>
        <begin position="144"/>
        <end position="161"/>
    </location>
</feature>
<reference evidence="2 3" key="1">
    <citation type="journal article" date="2011" name="Science">
        <title>The ecoresponsive genome of Daphnia pulex.</title>
        <authorList>
            <person name="Colbourne J.K."/>
            <person name="Pfrender M.E."/>
            <person name="Gilbert D."/>
            <person name="Thomas W.K."/>
            <person name="Tucker A."/>
            <person name="Oakley T.H."/>
            <person name="Tokishita S."/>
            <person name="Aerts A."/>
            <person name="Arnold G.J."/>
            <person name="Basu M.K."/>
            <person name="Bauer D.J."/>
            <person name="Caceres C.E."/>
            <person name="Carmel L."/>
            <person name="Casola C."/>
            <person name="Choi J.H."/>
            <person name="Detter J.C."/>
            <person name="Dong Q."/>
            <person name="Dusheyko S."/>
            <person name="Eads B.D."/>
            <person name="Frohlich T."/>
            <person name="Geiler-Samerotte K.A."/>
            <person name="Gerlach D."/>
            <person name="Hatcher P."/>
            <person name="Jogdeo S."/>
            <person name="Krijgsveld J."/>
            <person name="Kriventseva E.V."/>
            <person name="Kultz D."/>
            <person name="Laforsch C."/>
            <person name="Lindquist E."/>
            <person name="Lopez J."/>
            <person name="Manak J.R."/>
            <person name="Muller J."/>
            <person name="Pangilinan J."/>
            <person name="Patwardhan R.P."/>
            <person name="Pitluck S."/>
            <person name="Pritham E.J."/>
            <person name="Rechtsteiner A."/>
            <person name="Rho M."/>
            <person name="Rogozin I.B."/>
            <person name="Sakarya O."/>
            <person name="Salamov A."/>
            <person name="Schaack S."/>
            <person name="Shapiro H."/>
            <person name="Shiga Y."/>
            <person name="Skalitzky C."/>
            <person name="Smith Z."/>
            <person name="Souvorov A."/>
            <person name="Sung W."/>
            <person name="Tang Z."/>
            <person name="Tsuchiya D."/>
            <person name="Tu H."/>
            <person name="Vos H."/>
            <person name="Wang M."/>
            <person name="Wolf Y.I."/>
            <person name="Yamagata H."/>
            <person name="Yamada T."/>
            <person name="Ye Y."/>
            <person name="Shaw J.R."/>
            <person name="Andrews J."/>
            <person name="Crease T.J."/>
            <person name="Tang H."/>
            <person name="Lucas S.M."/>
            <person name="Robertson H.M."/>
            <person name="Bork P."/>
            <person name="Koonin E.V."/>
            <person name="Zdobnov E.M."/>
            <person name="Grigoriev I.V."/>
            <person name="Lynch M."/>
            <person name="Boore J.L."/>
        </authorList>
    </citation>
    <scope>NUCLEOTIDE SEQUENCE [LARGE SCALE GENOMIC DNA]</scope>
</reference>
<sequence>MATRFPLEMIEEEPEEEELEEDEPEEWQTTADPAVIKHRRISAKSAHTKSLNQALLATRAGEDVEKVKLLRAIIVREYEALKEIHTRYMELAKLNQEDGDKEYKWAYEVTEKQRKALKDVQKYLNPHLPKPEGSVRSSASSRSSTREKLQEAERLQKETELKIQQQRAEATERAAEEERMHQLETARKAEEKRIEAARQDRQLQMELEKQRLASDLLRQQLADENDVDGDETGKTAYKHHSAFGSIFLPPRKFLAGRHRPAGRCLAKTGRLGLSRGPARRFHRST</sequence>
<dbReference type="EMBL" id="GL733329">
    <property type="protein sequence ID" value="EFX62870.1"/>
    <property type="molecule type" value="Genomic_DNA"/>
</dbReference>
<dbReference type="OrthoDB" id="6401406at2759"/>
<gene>
    <name evidence="2" type="ORF">DAPPUDRAFT_336297</name>
</gene>
<dbReference type="PhylomeDB" id="E9HZG0"/>
<feature type="compositionally biased region" description="Acidic residues" evidence="1">
    <location>
        <begin position="9"/>
        <end position="26"/>
    </location>
</feature>
<evidence type="ECO:0000256" key="1">
    <source>
        <dbReference type="SAM" id="MobiDB-lite"/>
    </source>
</evidence>
<accession>E9HZG0</accession>
<keyword evidence="3" id="KW-1185">Reference proteome</keyword>
<feature type="region of interest" description="Disordered" evidence="1">
    <location>
        <begin position="1"/>
        <end position="32"/>
    </location>
</feature>
<feature type="compositionally biased region" description="Low complexity" evidence="1">
    <location>
        <begin position="134"/>
        <end position="143"/>
    </location>
</feature>